<dbReference type="InterPro" id="IPR014026">
    <property type="entry name" value="UDP-Glc/GDP-Man_DH_dimer"/>
</dbReference>
<keyword evidence="5 7" id="KW-0520">NAD</keyword>
<evidence type="ECO:0000256" key="1">
    <source>
        <dbReference type="ARBA" id="ARBA00004701"/>
    </source>
</evidence>
<dbReference type="EC" id="1.1.1.22" evidence="3 7"/>
<dbReference type="RefSeq" id="WP_344955685.1">
    <property type="nucleotide sequence ID" value="NZ_BAAAZG010000052.1"/>
</dbReference>
<dbReference type="PIRSF" id="PIRSF500134">
    <property type="entry name" value="UDPglc_DH_bac"/>
    <property type="match status" value="1"/>
</dbReference>
<comment type="catalytic activity">
    <reaction evidence="6 7">
        <text>UDP-alpha-D-glucose + 2 NAD(+) + H2O = UDP-alpha-D-glucuronate + 2 NADH + 3 H(+)</text>
        <dbReference type="Rhea" id="RHEA:23596"/>
        <dbReference type="ChEBI" id="CHEBI:15377"/>
        <dbReference type="ChEBI" id="CHEBI:15378"/>
        <dbReference type="ChEBI" id="CHEBI:57540"/>
        <dbReference type="ChEBI" id="CHEBI:57945"/>
        <dbReference type="ChEBI" id="CHEBI:58052"/>
        <dbReference type="ChEBI" id="CHEBI:58885"/>
        <dbReference type="EC" id="1.1.1.22"/>
    </reaction>
</comment>
<name>A0ABP7WS73_9ACTN</name>
<evidence type="ECO:0000256" key="2">
    <source>
        <dbReference type="ARBA" id="ARBA00006601"/>
    </source>
</evidence>
<dbReference type="InterPro" id="IPR008927">
    <property type="entry name" value="6-PGluconate_DH-like_C_sf"/>
</dbReference>
<feature type="domain" description="UDP-glucose/GDP-mannose dehydrogenase C-terminal" evidence="8">
    <location>
        <begin position="320"/>
        <end position="421"/>
    </location>
</feature>
<dbReference type="Pfam" id="PF03720">
    <property type="entry name" value="UDPG_MGDP_dh_C"/>
    <property type="match status" value="1"/>
</dbReference>
<protein>
    <recommendedName>
        <fullName evidence="3 7">UDP-glucose 6-dehydrogenase</fullName>
        <ecNumber evidence="3 7">1.1.1.22</ecNumber>
    </recommendedName>
</protein>
<evidence type="ECO:0000256" key="4">
    <source>
        <dbReference type="ARBA" id="ARBA00023002"/>
    </source>
</evidence>
<dbReference type="Pfam" id="PF00984">
    <property type="entry name" value="UDPG_MGDP_dh"/>
    <property type="match status" value="1"/>
</dbReference>
<dbReference type="EMBL" id="BAAAZG010000052">
    <property type="protein sequence ID" value="GAA4094947.1"/>
    <property type="molecule type" value="Genomic_DNA"/>
</dbReference>
<keyword evidence="10" id="KW-1185">Reference proteome</keyword>
<gene>
    <name evidence="9" type="ORF">GCM10022214_67240</name>
</gene>
<comment type="caution">
    <text evidence="9">The sequence shown here is derived from an EMBL/GenBank/DDBJ whole genome shotgun (WGS) entry which is preliminary data.</text>
</comment>
<evidence type="ECO:0000256" key="5">
    <source>
        <dbReference type="ARBA" id="ARBA00023027"/>
    </source>
</evidence>
<dbReference type="PIRSF" id="PIRSF000124">
    <property type="entry name" value="UDPglc_GDPman_dh"/>
    <property type="match status" value="1"/>
</dbReference>
<evidence type="ECO:0000256" key="6">
    <source>
        <dbReference type="ARBA" id="ARBA00047473"/>
    </source>
</evidence>
<keyword evidence="4 7" id="KW-0560">Oxidoreductase</keyword>
<dbReference type="SUPFAM" id="SSF51735">
    <property type="entry name" value="NAD(P)-binding Rossmann-fold domains"/>
    <property type="match status" value="1"/>
</dbReference>
<proteinExistence type="inferred from homology"/>
<accession>A0ABP7WS73</accession>
<dbReference type="Proteomes" id="UP001500683">
    <property type="component" value="Unassembled WGS sequence"/>
</dbReference>
<comment type="pathway">
    <text evidence="1">Nucleotide-sugar biosynthesis; UDP-alpha-D-glucuronate biosynthesis; UDP-alpha-D-glucuronate from UDP-alpha-D-glucose: step 1/1.</text>
</comment>
<dbReference type="SMART" id="SM00984">
    <property type="entry name" value="UDPG_MGDP_dh_C"/>
    <property type="match status" value="1"/>
</dbReference>
<dbReference type="InterPro" id="IPR017476">
    <property type="entry name" value="UDP-Glc/GDP-Man"/>
</dbReference>
<dbReference type="InterPro" id="IPR014027">
    <property type="entry name" value="UDP-Glc/GDP-Man_DH_C"/>
</dbReference>
<dbReference type="PANTHER" id="PTHR43750:SF3">
    <property type="entry name" value="UDP-GLUCOSE 6-DEHYDROGENASE TUAD"/>
    <property type="match status" value="1"/>
</dbReference>
<reference evidence="10" key="1">
    <citation type="journal article" date="2019" name="Int. J. Syst. Evol. Microbiol.">
        <title>The Global Catalogue of Microorganisms (GCM) 10K type strain sequencing project: providing services to taxonomists for standard genome sequencing and annotation.</title>
        <authorList>
            <consortium name="The Broad Institute Genomics Platform"/>
            <consortium name="The Broad Institute Genome Sequencing Center for Infectious Disease"/>
            <person name="Wu L."/>
            <person name="Ma J."/>
        </authorList>
    </citation>
    <scope>NUCLEOTIDE SEQUENCE [LARGE SCALE GENOMIC DNA]</scope>
    <source>
        <strain evidence="10">JCM 16702</strain>
    </source>
</reference>
<evidence type="ECO:0000256" key="7">
    <source>
        <dbReference type="PIRNR" id="PIRNR000124"/>
    </source>
</evidence>
<evidence type="ECO:0000313" key="10">
    <source>
        <dbReference type="Proteomes" id="UP001500683"/>
    </source>
</evidence>
<dbReference type="SUPFAM" id="SSF48179">
    <property type="entry name" value="6-phosphogluconate dehydrogenase C-terminal domain-like"/>
    <property type="match status" value="1"/>
</dbReference>
<dbReference type="NCBIfam" id="TIGR03026">
    <property type="entry name" value="NDP-sugDHase"/>
    <property type="match status" value="1"/>
</dbReference>
<dbReference type="InterPro" id="IPR028357">
    <property type="entry name" value="UDPglc_DH_bac"/>
</dbReference>
<evidence type="ECO:0000259" key="8">
    <source>
        <dbReference type="SMART" id="SM00984"/>
    </source>
</evidence>
<dbReference type="Gene3D" id="1.20.5.100">
    <property type="entry name" value="Cytochrome c1, transmembrane anchor, C-terminal"/>
    <property type="match status" value="1"/>
</dbReference>
<dbReference type="InterPro" id="IPR001732">
    <property type="entry name" value="UDP-Glc/GDP-Man_DH_N"/>
</dbReference>
<dbReference type="InterPro" id="IPR036220">
    <property type="entry name" value="UDP-Glc/GDP-Man_DH_C_sf"/>
</dbReference>
<dbReference type="InterPro" id="IPR036291">
    <property type="entry name" value="NAD(P)-bd_dom_sf"/>
</dbReference>
<organism evidence="9 10">
    <name type="scientific">Actinomadura miaoliensis</name>
    <dbReference type="NCBI Taxonomy" id="430685"/>
    <lineage>
        <taxon>Bacteria</taxon>
        <taxon>Bacillati</taxon>
        <taxon>Actinomycetota</taxon>
        <taxon>Actinomycetes</taxon>
        <taxon>Streptosporangiales</taxon>
        <taxon>Thermomonosporaceae</taxon>
        <taxon>Actinomadura</taxon>
    </lineage>
</organism>
<dbReference type="PANTHER" id="PTHR43750">
    <property type="entry name" value="UDP-GLUCOSE 6-DEHYDROGENASE TUAD"/>
    <property type="match status" value="1"/>
</dbReference>
<dbReference type="Gene3D" id="3.40.50.720">
    <property type="entry name" value="NAD(P)-binding Rossmann-like Domain"/>
    <property type="match status" value="2"/>
</dbReference>
<sequence length="454" mass="48785">MRVTVIGTGYLGATHAACMAELGAEVLGVDIDPDRITALSEARVPFYEPGLDEMIRRHVGSGRLSFTTSLRRAAEFGDVHFLCVGTPQRPDSGSADLSYLFSAVDGLAPYLRRTSLIIGKSTVPVGTAARLTERLRRQCGPDVPVEVAWNPEFLQEGTAVENTLDPDRLVFGVSSDFAEQVLRDLYADLIARGVPVVVTDIPTSELIKSSANAFLATKVSFINAVAEVCEAAGADVRKLAEALSLDPRIGHTYLRPGIGFGGGCLPKDLRALRARADELGVGHALRFLGEVDEINLRARERVIELAREECGGSLAGRRVCVLGAAFKPNSDDIRDSPALAVAAALRDLGSEVSVYDPKAADNARKQFPDLDYALSAADAAQGAAVVLHLTEWAEFGELDPAAIGEVVAERRIIDGRNTLDGDRWRAAGWRYRALGRNVPQRLPARLLPSRQPAA</sequence>
<evidence type="ECO:0000313" key="9">
    <source>
        <dbReference type="EMBL" id="GAA4094947.1"/>
    </source>
</evidence>
<dbReference type="SUPFAM" id="SSF52413">
    <property type="entry name" value="UDP-glucose/GDP-mannose dehydrogenase C-terminal domain"/>
    <property type="match status" value="1"/>
</dbReference>
<evidence type="ECO:0000256" key="3">
    <source>
        <dbReference type="ARBA" id="ARBA00012954"/>
    </source>
</evidence>
<comment type="similarity">
    <text evidence="2 7">Belongs to the UDP-glucose/GDP-mannose dehydrogenase family.</text>
</comment>
<dbReference type="Pfam" id="PF03721">
    <property type="entry name" value="UDPG_MGDP_dh_N"/>
    <property type="match status" value="1"/>
</dbReference>